<proteinExistence type="predicted"/>
<evidence type="ECO:0000313" key="3">
    <source>
        <dbReference type="Proteomes" id="UP000051236"/>
    </source>
</evidence>
<gene>
    <name evidence="2" type="ORF">FC83_GL002038</name>
</gene>
<dbReference type="PROSITE" id="PS51257">
    <property type="entry name" value="PROKAR_LIPOPROTEIN"/>
    <property type="match status" value="1"/>
</dbReference>
<feature type="transmembrane region" description="Helical" evidence="1">
    <location>
        <begin position="40"/>
        <end position="59"/>
    </location>
</feature>
<dbReference type="EMBL" id="AZGA01000020">
    <property type="protein sequence ID" value="KRM34898.1"/>
    <property type="molecule type" value="Genomic_DNA"/>
</dbReference>
<name>X0PD84_9LACO</name>
<dbReference type="Proteomes" id="UP000051236">
    <property type="component" value="Unassembled WGS sequence"/>
</dbReference>
<dbReference type="AlphaFoldDB" id="X0PD84"/>
<keyword evidence="1" id="KW-0812">Transmembrane</keyword>
<reference evidence="2 3" key="1">
    <citation type="journal article" date="2015" name="Genome Announc.">
        <title>Expanding the biotechnology potential of lactobacilli through comparative genomics of 213 strains and associated genera.</title>
        <authorList>
            <person name="Sun Z."/>
            <person name="Harris H.M."/>
            <person name="McCann A."/>
            <person name="Guo C."/>
            <person name="Argimon S."/>
            <person name="Zhang W."/>
            <person name="Yang X."/>
            <person name="Jeffery I.B."/>
            <person name="Cooney J.C."/>
            <person name="Kagawa T.F."/>
            <person name="Liu W."/>
            <person name="Song Y."/>
            <person name="Salvetti E."/>
            <person name="Wrobel A."/>
            <person name="Rasinkangas P."/>
            <person name="Parkhill J."/>
            <person name="Rea M.C."/>
            <person name="O'Sullivan O."/>
            <person name="Ritari J."/>
            <person name="Douillard F.P."/>
            <person name="Paul Ross R."/>
            <person name="Yang R."/>
            <person name="Briner A.E."/>
            <person name="Felis G.E."/>
            <person name="de Vos W.M."/>
            <person name="Barrangou R."/>
            <person name="Klaenhammer T.R."/>
            <person name="Caufield P.W."/>
            <person name="Cui Y."/>
            <person name="Zhang H."/>
            <person name="O'Toole P.W."/>
        </authorList>
    </citation>
    <scope>NUCLEOTIDE SEQUENCE [LARGE SCALE GENOMIC DNA]</scope>
    <source>
        <strain evidence="2 3">DSM 18527</strain>
    </source>
</reference>
<organism evidence="2 3">
    <name type="scientific">Agrilactobacillus composti DSM 18527 = JCM 14202</name>
    <dbReference type="NCBI Taxonomy" id="1423734"/>
    <lineage>
        <taxon>Bacteria</taxon>
        <taxon>Bacillati</taxon>
        <taxon>Bacillota</taxon>
        <taxon>Bacilli</taxon>
        <taxon>Lactobacillales</taxon>
        <taxon>Lactobacillaceae</taxon>
        <taxon>Agrilactobacillus</taxon>
    </lineage>
</organism>
<evidence type="ECO:0000313" key="2">
    <source>
        <dbReference type="EMBL" id="KRM34898.1"/>
    </source>
</evidence>
<sequence length="61" mass="6675">MNRAPHFVRGILCIIGAFACALVIFLEFSRGILGIGPVRVAKLGILVFILLAVGLRDLFHR</sequence>
<feature type="transmembrane region" description="Helical" evidence="1">
    <location>
        <begin position="7"/>
        <end position="28"/>
    </location>
</feature>
<dbReference type="PATRIC" id="fig|1423734.3.peg.2061"/>
<accession>X0PD84</accession>
<comment type="caution">
    <text evidence="2">The sequence shown here is derived from an EMBL/GenBank/DDBJ whole genome shotgun (WGS) entry which is preliminary data.</text>
</comment>
<keyword evidence="1" id="KW-0472">Membrane</keyword>
<protein>
    <submittedName>
        <fullName evidence="2">Uncharacterized protein</fullName>
    </submittedName>
</protein>
<dbReference type="RefSeq" id="WP_035451221.1">
    <property type="nucleotide sequence ID" value="NZ_AZGA01000020.1"/>
</dbReference>
<dbReference type="OrthoDB" id="9934122at2"/>
<keyword evidence="1" id="KW-1133">Transmembrane helix</keyword>
<keyword evidence="3" id="KW-1185">Reference proteome</keyword>
<evidence type="ECO:0000256" key="1">
    <source>
        <dbReference type="SAM" id="Phobius"/>
    </source>
</evidence>